<protein>
    <recommendedName>
        <fullName evidence="3">Ribosome biogenesis protein SLX9</fullName>
    </recommendedName>
</protein>
<keyword evidence="4" id="KW-0539">Nucleus</keyword>
<feature type="compositionally biased region" description="Polar residues" evidence="5">
    <location>
        <begin position="1"/>
        <end position="15"/>
    </location>
</feature>
<dbReference type="AlphaFoldDB" id="A0A2C5X8D4"/>
<evidence type="ECO:0000313" key="6">
    <source>
        <dbReference type="EMBL" id="PHH61079.1"/>
    </source>
</evidence>
<comment type="similarity">
    <text evidence="2">Belongs to the SLX9 family.</text>
</comment>
<feature type="region of interest" description="Disordered" evidence="5">
    <location>
        <begin position="1"/>
        <end position="31"/>
    </location>
</feature>
<name>A0A2C5X8D4_9HYPO</name>
<accession>A0A2C5X8D4</accession>
<dbReference type="GO" id="GO:0030686">
    <property type="term" value="C:90S preribosome"/>
    <property type="evidence" value="ECO:0007669"/>
    <property type="project" value="InterPro"/>
</dbReference>
<proteinExistence type="inferred from homology"/>
<dbReference type="OrthoDB" id="5429132at2759"/>
<evidence type="ECO:0000256" key="1">
    <source>
        <dbReference type="ARBA" id="ARBA00004604"/>
    </source>
</evidence>
<evidence type="ECO:0000313" key="7">
    <source>
        <dbReference type="Proteomes" id="UP000226192"/>
    </source>
</evidence>
<keyword evidence="7" id="KW-1185">Reference proteome</keyword>
<reference evidence="6 7" key="1">
    <citation type="submission" date="2017-06" db="EMBL/GenBank/DDBJ databases">
        <title>Ant-infecting Ophiocordyceps genomes reveal a high diversity of potential behavioral manipulation genes and a possible major role for enterotoxins.</title>
        <authorList>
            <person name="De Bekker C."/>
            <person name="Evans H.C."/>
            <person name="Brachmann A."/>
            <person name="Hughes D.P."/>
        </authorList>
    </citation>
    <scope>NUCLEOTIDE SEQUENCE [LARGE SCALE GENOMIC DNA]</scope>
    <source>
        <strain evidence="6 7">Map64</strain>
    </source>
</reference>
<dbReference type="EMBL" id="NJET01000117">
    <property type="protein sequence ID" value="PHH61079.1"/>
    <property type="molecule type" value="Genomic_DNA"/>
</dbReference>
<organism evidence="6 7">
    <name type="scientific">Ophiocordyceps australis</name>
    <dbReference type="NCBI Taxonomy" id="1399860"/>
    <lineage>
        <taxon>Eukaryota</taxon>
        <taxon>Fungi</taxon>
        <taxon>Dikarya</taxon>
        <taxon>Ascomycota</taxon>
        <taxon>Pezizomycotina</taxon>
        <taxon>Sordariomycetes</taxon>
        <taxon>Hypocreomycetidae</taxon>
        <taxon>Hypocreales</taxon>
        <taxon>Ophiocordycipitaceae</taxon>
        <taxon>Ophiocordyceps</taxon>
    </lineage>
</organism>
<dbReference type="Pfam" id="PF15341">
    <property type="entry name" value="SLX9"/>
    <property type="match status" value="1"/>
</dbReference>
<sequence length="244" mass="26316">MAPIKPQSQPTSTRPSARALRRARVSGSIHPLLPQKVFRPNAVVSDSFISSKQDKRLIRHSAFVSRITSAPPSRVTKKAQKSIFTSSKTASSNPSKASTSSKTSSRSRRKQTPLSASLASLADALPTPVDTPPLRSLVSKKGALRRKERLVRDEMYRFGASIARLNSTVSTSGPATTPTSILAASASAAPTTPRSRNLELDQDENMDVCEQSAVTQKQAQTNKWAALRGFISETMQHNSAFNGS</sequence>
<gene>
    <name evidence="6" type="ORF">CDD81_790</name>
</gene>
<dbReference type="Proteomes" id="UP000226192">
    <property type="component" value="Unassembled WGS sequence"/>
</dbReference>
<comment type="caution">
    <text evidence="6">The sequence shown here is derived from an EMBL/GenBank/DDBJ whole genome shotgun (WGS) entry which is preliminary data.</text>
</comment>
<feature type="compositionally biased region" description="Low complexity" evidence="5">
    <location>
        <begin position="85"/>
        <end position="104"/>
    </location>
</feature>
<comment type="subcellular location">
    <subcellularLocation>
        <location evidence="1">Nucleus</location>
        <location evidence="1">Nucleolus</location>
    </subcellularLocation>
</comment>
<feature type="region of interest" description="Disordered" evidence="5">
    <location>
        <begin position="67"/>
        <end position="114"/>
    </location>
</feature>
<dbReference type="GO" id="GO:0005730">
    <property type="term" value="C:nucleolus"/>
    <property type="evidence" value="ECO:0007669"/>
    <property type="project" value="UniProtKB-SubCell"/>
</dbReference>
<dbReference type="GO" id="GO:0030688">
    <property type="term" value="C:preribosome, small subunit precursor"/>
    <property type="evidence" value="ECO:0007669"/>
    <property type="project" value="InterPro"/>
</dbReference>
<evidence type="ECO:0000256" key="3">
    <source>
        <dbReference type="ARBA" id="ARBA00021321"/>
    </source>
</evidence>
<evidence type="ECO:0000256" key="5">
    <source>
        <dbReference type="SAM" id="MobiDB-lite"/>
    </source>
</evidence>
<evidence type="ECO:0000256" key="2">
    <source>
        <dbReference type="ARBA" id="ARBA00011022"/>
    </source>
</evidence>
<dbReference type="GO" id="GO:0000462">
    <property type="term" value="P:maturation of SSU-rRNA from tricistronic rRNA transcript (SSU-rRNA, 5.8S rRNA, LSU-rRNA)"/>
    <property type="evidence" value="ECO:0007669"/>
    <property type="project" value="InterPro"/>
</dbReference>
<dbReference type="InterPro" id="IPR028160">
    <property type="entry name" value="Slx9-like"/>
</dbReference>
<evidence type="ECO:0000256" key="4">
    <source>
        <dbReference type="ARBA" id="ARBA00023242"/>
    </source>
</evidence>